<dbReference type="AlphaFoldDB" id="A0A2K8NSI7"/>
<dbReference type="InterPro" id="IPR036615">
    <property type="entry name" value="Mur_ligase_C_dom_sf"/>
</dbReference>
<evidence type="ECO:0000256" key="5">
    <source>
        <dbReference type="ARBA" id="ARBA00022741"/>
    </source>
</evidence>
<dbReference type="GO" id="GO:0005737">
    <property type="term" value="C:cytoplasm"/>
    <property type="evidence" value="ECO:0007669"/>
    <property type="project" value="TreeGrafter"/>
</dbReference>
<proteinExistence type="inferred from homology"/>
<dbReference type="OrthoDB" id="9809356at2"/>
<evidence type="ECO:0000256" key="3">
    <source>
        <dbReference type="ARBA" id="ARBA00022598"/>
    </source>
</evidence>
<dbReference type="SUPFAM" id="SSF53244">
    <property type="entry name" value="MurD-like peptide ligases, peptide-binding domain"/>
    <property type="match status" value="1"/>
</dbReference>
<keyword evidence="3" id="KW-0436">Ligase</keyword>
<dbReference type="GO" id="GO:0008841">
    <property type="term" value="F:dihydrofolate synthase activity"/>
    <property type="evidence" value="ECO:0007669"/>
    <property type="project" value="TreeGrafter"/>
</dbReference>
<dbReference type="EMBL" id="CP024963">
    <property type="protein sequence ID" value="ATZ16815.1"/>
    <property type="molecule type" value="Genomic_DNA"/>
</dbReference>
<evidence type="ECO:0000259" key="11">
    <source>
        <dbReference type="Pfam" id="PF08245"/>
    </source>
</evidence>
<comment type="similarity">
    <text evidence="1">Belongs to the folylpolyglutamate synthase family.</text>
</comment>
<dbReference type="InterPro" id="IPR004101">
    <property type="entry name" value="Mur_ligase_C"/>
</dbReference>
<evidence type="ECO:0000256" key="4">
    <source>
        <dbReference type="ARBA" id="ARBA00022723"/>
    </source>
</evidence>
<feature type="domain" description="Mur ligase C-terminal" evidence="10">
    <location>
        <begin position="250"/>
        <end position="327"/>
    </location>
</feature>
<dbReference type="Pfam" id="PF08245">
    <property type="entry name" value="Mur_ligase_M"/>
    <property type="match status" value="1"/>
</dbReference>
<dbReference type="InterPro" id="IPR001645">
    <property type="entry name" value="Folylpolyglutamate_synth"/>
</dbReference>
<sequence>MIKVDQEIIPVHQRFAQEYNLGKALKKLNHPEKNIPTINIVGTNGKGSTSLFLAKTLEQKYQKVGLFTSPAFIYHNERIQINGQMISDEDLKKYLQLIEPEIKEFNLTFFEIWTLIMILYFNDQKVDIAAVEAGIGGLKDATNLMSEQVMTLLTSISFDHTEVLGEKIEDIIVQKLGIVKPKTKLIVSHDNLQYQDTIIELLKDKDVQIIWADLFDDVISYQGRNKGLVSKALEVLQIEHNDLNLSPPLGRYTILKSDPKWVIDGAHNLDGITQLIATVKQQNWNPIILFASSTYKNHQEILDLLQQNFDQVYITNFDHFKSWDIRKIKNINKVKDWQVFLKEYSNKDILICGSLYFIPLVYEWFNNRG</sequence>
<dbReference type="RefSeq" id="WP_025734444.1">
    <property type="nucleotide sequence ID" value="NZ_CP024963.1"/>
</dbReference>
<dbReference type="Pfam" id="PF02875">
    <property type="entry name" value="Mur_ligase_C"/>
    <property type="match status" value="1"/>
</dbReference>
<evidence type="ECO:0000256" key="6">
    <source>
        <dbReference type="ARBA" id="ARBA00022840"/>
    </source>
</evidence>
<dbReference type="InterPro" id="IPR036565">
    <property type="entry name" value="Mur-like_cat_sf"/>
</dbReference>
<dbReference type="Proteomes" id="UP000232063">
    <property type="component" value="Chromosome"/>
</dbReference>
<name>A0A2K8NSI7_9MOLU</name>
<keyword evidence="4" id="KW-0479">Metal-binding</keyword>
<evidence type="ECO:0000256" key="2">
    <source>
        <dbReference type="ARBA" id="ARBA00013025"/>
    </source>
</evidence>
<dbReference type="GO" id="GO:0046872">
    <property type="term" value="F:metal ion binding"/>
    <property type="evidence" value="ECO:0007669"/>
    <property type="project" value="UniProtKB-KW"/>
</dbReference>
<keyword evidence="6" id="KW-0067">ATP-binding</keyword>
<dbReference type="EC" id="6.3.2.17" evidence="2"/>
<dbReference type="InterPro" id="IPR013221">
    <property type="entry name" value="Mur_ligase_cen"/>
</dbReference>
<reference evidence="12 13" key="1">
    <citation type="submission" date="2017-11" db="EMBL/GenBank/DDBJ databases">
        <title>Genome sequence of Entomoplasma luminosum PIMN-1 (ATCC 49195).</title>
        <authorList>
            <person name="Lo W.-S."/>
            <person name="Gasparich G.E."/>
            <person name="Kuo C.-H."/>
        </authorList>
    </citation>
    <scope>NUCLEOTIDE SEQUENCE [LARGE SCALE GENOMIC DNA]</scope>
    <source>
        <strain evidence="12 13">PIMN-1</strain>
    </source>
</reference>
<evidence type="ECO:0000256" key="7">
    <source>
        <dbReference type="ARBA" id="ARBA00022842"/>
    </source>
</evidence>
<protein>
    <recommendedName>
        <fullName evidence="2">tetrahydrofolate synthase</fullName>
        <ecNumber evidence="2">6.3.2.17</ecNumber>
    </recommendedName>
    <alternativeName>
        <fullName evidence="8">Tetrahydrofolylpolyglutamate synthase</fullName>
    </alternativeName>
</protein>
<dbReference type="PANTHER" id="PTHR11136:SF0">
    <property type="entry name" value="DIHYDROFOLATE SYNTHETASE-RELATED"/>
    <property type="match status" value="1"/>
</dbReference>
<organism evidence="12 13">
    <name type="scientific">Williamsoniiplasma luminosum</name>
    <dbReference type="NCBI Taxonomy" id="214888"/>
    <lineage>
        <taxon>Bacteria</taxon>
        <taxon>Bacillati</taxon>
        <taxon>Mycoplasmatota</taxon>
        <taxon>Mollicutes</taxon>
        <taxon>Entomoplasmatales</taxon>
        <taxon>Williamsoniiplasma</taxon>
    </lineage>
</organism>
<dbReference type="GO" id="GO:0005524">
    <property type="term" value="F:ATP binding"/>
    <property type="evidence" value="ECO:0007669"/>
    <property type="project" value="UniProtKB-KW"/>
</dbReference>
<evidence type="ECO:0000256" key="1">
    <source>
        <dbReference type="ARBA" id="ARBA00008276"/>
    </source>
</evidence>
<dbReference type="PANTHER" id="PTHR11136">
    <property type="entry name" value="FOLYLPOLYGLUTAMATE SYNTHASE-RELATED"/>
    <property type="match status" value="1"/>
</dbReference>
<keyword evidence="5" id="KW-0547">Nucleotide-binding</keyword>
<accession>A0A2K8NSI7</accession>
<keyword evidence="7" id="KW-0460">Magnesium</keyword>
<evidence type="ECO:0000313" key="13">
    <source>
        <dbReference type="Proteomes" id="UP000232063"/>
    </source>
</evidence>
<dbReference type="Gene3D" id="3.90.190.20">
    <property type="entry name" value="Mur ligase, C-terminal domain"/>
    <property type="match status" value="1"/>
</dbReference>
<evidence type="ECO:0000256" key="9">
    <source>
        <dbReference type="ARBA" id="ARBA00047493"/>
    </source>
</evidence>
<keyword evidence="13" id="KW-1185">Reference proteome</keyword>
<dbReference type="Gene3D" id="3.40.1190.10">
    <property type="entry name" value="Mur-like, catalytic domain"/>
    <property type="match status" value="1"/>
</dbReference>
<dbReference type="GO" id="GO:0004326">
    <property type="term" value="F:tetrahydrofolylpolyglutamate synthase activity"/>
    <property type="evidence" value="ECO:0007669"/>
    <property type="project" value="UniProtKB-EC"/>
</dbReference>
<evidence type="ECO:0000259" key="10">
    <source>
        <dbReference type="Pfam" id="PF02875"/>
    </source>
</evidence>
<dbReference type="KEGG" id="elj:ELUMI_v1c00870"/>
<comment type="catalytic activity">
    <reaction evidence="9">
        <text>(6S)-5,6,7,8-tetrahydrofolyl-(gamma-L-Glu)(n) + L-glutamate + ATP = (6S)-5,6,7,8-tetrahydrofolyl-(gamma-L-Glu)(n+1) + ADP + phosphate + H(+)</text>
        <dbReference type="Rhea" id="RHEA:10580"/>
        <dbReference type="Rhea" id="RHEA-COMP:14738"/>
        <dbReference type="Rhea" id="RHEA-COMP:14740"/>
        <dbReference type="ChEBI" id="CHEBI:15378"/>
        <dbReference type="ChEBI" id="CHEBI:29985"/>
        <dbReference type="ChEBI" id="CHEBI:30616"/>
        <dbReference type="ChEBI" id="CHEBI:43474"/>
        <dbReference type="ChEBI" id="CHEBI:141005"/>
        <dbReference type="ChEBI" id="CHEBI:456216"/>
        <dbReference type="EC" id="6.3.2.17"/>
    </reaction>
</comment>
<evidence type="ECO:0000256" key="8">
    <source>
        <dbReference type="ARBA" id="ARBA00030592"/>
    </source>
</evidence>
<gene>
    <name evidence="12" type="primary">folC</name>
    <name evidence="12" type="ORF">ELUMI_v1c00870</name>
</gene>
<dbReference type="NCBIfam" id="TIGR01499">
    <property type="entry name" value="folC"/>
    <property type="match status" value="1"/>
</dbReference>
<dbReference type="SUPFAM" id="SSF53623">
    <property type="entry name" value="MurD-like peptide ligases, catalytic domain"/>
    <property type="match status" value="1"/>
</dbReference>
<evidence type="ECO:0000313" key="12">
    <source>
        <dbReference type="EMBL" id="ATZ16815.1"/>
    </source>
</evidence>
<feature type="domain" description="Mur ligase central" evidence="11">
    <location>
        <begin position="41"/>
        <end position="210"/>
    </location>
</feature>